<dbReference type="GO" id="GO:0005524">
    <property type="term" value="F:ATP binding"/>
    <property type="evidence" value="ECO:0007669"/>
    <property type="project" value="UniProtKB-KW"/>
</dbReference>
<name>A0A068UGV9_COFCA</name>
<dbReference type="GO" id="GO:0035556">
    <property type="term" value="P:intracellular signal transduction"/>
    <property type="evidence" value="ECO:0007669"/>
    <property type="project" value="TreeGrafter"/>
</dbReference>
<accession>A0A068UGV9</accession>
<evidence type="ECO:0000256" key="7">
    <source>
        <dbReference type="ARBA" id="ARBA00047899"/>
    </source>
</evidence>
<keyword evidence="3" id="KW-0808">Transferase</keyword>
<dbReference type="GO" id="GO:0004674">
    <property type="term" value="F:protein serine/threonine kinase activity"/>
    <property type="evidence" value="ECO:0007669"/>
    <property type="project" value="UniProtKB-KW"/>
</dbReference>
<keyword evidence="5" id="KW-0418">Kinase</keyword>
<evidence type="ECO:0000259" key="9">
    <source>
        <dbReference type="PROSITE" id="PS50011"/>
    </source>
</evidence>
<evidence type="ECO:0000256" key="6">
    <source>
        <dbReference type="ARBA" id="ARBA00022840"/>
    </source>
</evidence>
<evidence type="ECO:0000256" key="4">
    <source>
        <dbReference type="ARBA" id="ARBA00022741"/>
    </source>
</evidence>
<protein>
    <recommendedName>
        <fullName evidence="1">non-specific serine/threonine protein kinase</fullName>
        <ecNumber evidence="1">2.7.11.1</ecNumber>
    </recommendedName>
</protein>
<organism evidence="10 11">
    <name type="scientific">Coffea canephora</name>
    <name type="common">Robusta coffee</name>
    <dbReference type="NCBI Taxonomy" id="49390"/>
    <lineage>
        <taxon>Eukaryota</taxon>
        <taxon>Viridiplantae</taxon>
        <taxon>Streptophyta</taxon>
        <taxon>Embryophyta</taxon>
        <taxon>Tracheophyta</taxon>
        <taxon>Spermatophyta</taxon>
        <taxon>Magnoliopsida</taxon>
        <taxon>eudicotyledons</taxon>
        <taxon>Gunneridae</taxon>
        <taxon>Pentapetalae</taxon>
        <taxon>asterids</taxon>
        <taxon>lamiids</taxon>
        <taxon>Gentianales</taxon>
        <taxon>Rubiaceae</taxon>
        <taxon>Ixoroideae</taxon>
        <taxon>Gardenieae complex</taxon>
        <taxon>Bertiereae - Coffeeae clade</taxon>
        <taxon>Coffeeae</taxon>
        <taxon>Coffea</taxon>
    </lineage>
</organism>
<dbReference type="EC" id="2.7.11.1" evidence="1"/>
<sequence length="136" mass="15218">MEVLQDEQAITGLHELSAGFPADWRSIGIILFELLIGFPPFTTELPEALPIFLSLLNKKRELLNYMLMSNQSCRFLDHGPDLRLGAKGASEVKAHPLFTAADWDNLALQKVSSGNIFFALVPLCVEFSCLEWLIQL</sequence>
<keyword evidence="6" id="KW-0067">ATP-binding</keyword>
<dbReference type="Gramene" id="CDP07512">
    <property type="protein sequence ID" value="CDP07512"/>
    <property type="gene ID" value="GSCOC_T00024791001"/>
</dbReference>
<evidence type="ECO:0000313" key="10">
    <source>
        <dbReference type="EMBL" id="CDP07512.1"/>
    </source>
</evidence>
<comment type="catalytic activity">
    <reaction evidence="7">
        <text>L-threonyl-[protein] + ATP = O-phospho-L-threonyl-[protein] + ADP + H(+)</text>
        <dbReference type="Rhea" id="RHEA:46608"/>
        <dbReference type="Rhea" id="RHEA-COMP:11060"/>
        <dbReference type="Rhea" id="RHEA-COMP:11605"/>
        <dbReference type="ChEBI" id="CHEBI:15378"/>
        <dbReference type="ChEBI" id="CHEBI:30013"/>
        <dbReference type="ChEBI" id="CHEBI:30616"/>
        <dbReference type="ChEBI" id="CHEBI:61977"/>
        <dbReference type="ChEBI" id="CHEBI:456216"/>
        <dbReference type="EC" id="2.7.11.1"/>
    </reaction>
</comment>
<evidence type="ECO:0000256" key="5">
    <source>
        <dbReference type="ARBA" id="ARBA00022777"/>
    </source>
</evidence>
<dbReference type="AlphaFoldDB" id="A0A068UGV9"/>
<dbReference type="SUPFAM" id="SSF56112">
    <property type="entry name" value="Protein kinase-like (PK-like)"/>
    <property type="match status" value="1"/>
</dbReference>
<dbReference type="PANTHER" id="PTHR24356">
    <property type="entry name" value="SERINE/THREONINE-PROTEIN KINASE"/>
    <property type="match status" value="1"/>
</dbReference>
<dbReference type="PROSITE" id="PS50011">
    <property type="entry name" value="PROTEIN_KINASE_DOM"/>
    <property type="match status" value="1"/>
</dbReference>
<dbReference type="STRING" id="49390.A0A068UGV9"/>
<comment type="catalytic activity">
    <reaction evidence="8">
        <text>L-seryl-[protein] + ATP = O-phospho-L-seryl-[protein] + ADP + H(+)</text>
        <dbReference type="Rhea" id="RHEA:17989"/>
        <dbReference type="Rhea" id="RHEA-COMP:9863"/>
        <dbReference type="Rhea" id="RHEA-COMP:11604"/>
        <dbReference type="ChEBI" id="CHEBI:15378"/>
        <dbReference type="ChEBI" id="CHEBI:29999"/>
        <dbReference type="ChEBI" id="CHEBI:30616"/>
        <dbReference type="ChEBI" id="CHEBI:83421"/>
        <dbReference type="ChEBI" id="CHEBI:456216"/>
        <dbReference type="EC" id="2.7.11.1"/>
    </reaction>
</comment>
<keyword evidence="4" id="KW-0547">Nucleotide-binding</keyword>
<feature type="domain" description="Protein kinase" evidence="9">
    <location>
        <begin position="1"/>
        <end position="98"/>
    </location>
</feature>
<reference evidence="11" key="1">
    <citation type="journal article" date="2014" name="Science">
        <title>The coffee genome provides insight into the convergent evolution of caffeine biosynthesis.</title>
        <authorList>
            <person name="Denoeud F."/>
            <person name="Carretero-Paulet L."/>
            <person name="Dereeper A."/>
            <person name="Droc G."/>
            <person name="Guyot R."/>
            <person name="Pietrella M."/>
            <person name="Zheng C."/>
            <person name="Alberti A."/>
            <person name="Anthony F."/>
            <person name="Aprea G."/>
            <person name="Aury J.M."/>
            <person name="Bento P."/>
            <person name="Bernard M."/>
            <person name="Bocs S."/>
            <person name="Campa C."/>
            <person name="Cenci A."/>
            <person name="Combes M.C."/>
            <person name="Crouzillat D."/>
            <person name="Da Silva C."/>
            <person name="Daddiego L."/>
            <person name="De Bellis F."/>
            <person name="Dussert S."/>
            <person name="Garsmeur O."/>
            <person name="Gayraud T."/>
            <person name="Guignon V."/>
            <person name="Jahn K."/>
            <person name="Jamilloux V."/>
            <person name="Joet T."/>
            <person name="Labadie K."/>
            <person name="Lan T."/>
            <person name="Leclercq J."/>
            <person name="Lepelley M."/>
            <person name="Leroy T."/>
            <person name="Li L.T."/>
            <person name="Librado P."/>
            <person name="Lopez L."/>
            <person name="Munoz A."/>
            <person name="Noel B."/>
            <person name="Pallavicini A."/>
            <person name="Perrotta G."/>
            <person name="Poncet V."/>
            <person name="Pot D."/>
            <person name="Priyono X."/>
            <person name="Rigoreau M."/>
            <person name="Rouard M."/>
            <person name="Rozas J."/>
            <person name="Tranchant-Dubreuil C."/>
            <person name="VanBuren R."/>
            <person name="Zhang Q."/>
            <person name="Andrade A.C."/>
            <person name="Argout X."/>
            <person name="Bertrand B."/>
            <person name="de Kochko A."/>
            <person name="Graziosi G."/>
            <person name="Henry R.J."/>
            <person name="Jayarama X."/>
            <person name="Ming R."/>
            <person name="Nagai C."/>
            <person name="Rounsley S."/>
            <person name="Sankoff D."/>
            <person name="Giuliano G."/>
            <person name="Albert V.A."/>
            <person name="Wincker P."/>
            <person name="Lashermes P."/>
        </authorList>
    </citation>
    <scope>NUCLEOTIDE SEQUENCE [LARGE SCALE GENOMIC DNA]</scope>
    <source>
        <strain evidence="11">cv. DH200-94</strain>
    </source>
</reference>
<evidence type="ECO:0000256" key="2">
    <source>
        <dbReference type="ARBA" id="ARBA00022527"/>
    </source>
</evidence>
<dbReference type="PhylomeDB" id="A0A068UGV9"/>
<keyword evidence="2" id="KW-0723">Serine/threonine-protein kinase</keyword>
<dbReference type="InterPro" id="IPR000719">
    <property type="entry name" value="Prot_kinase_dom"/>
</dbReference>
<dbReference type="PANTHER" id="PTHR24356:SF354">
    <property type="entry name" value="SERINE_THREONINE PROTEIN KINASE IRE4-RELATED"/>
    <property type="match status" value="1"/>
</dbReference>
<evidence type="ECO:0000313" key="11">
    <source>
        <dbReference type="Proteomes" id="UP000295252"/>
    </source>
</evidence>
<dbReference type="Proteomes" id="UP000295252">
    <property type="component" value="Chromosome II"/>
</dbReference>
<keyword evidence="11" id="KW-1185">Reference proteome</keyword>
<dbReference type="InterPro" id="IPR050236">
    <property type="entry name" value="Ser_Thr_kinase_AGC"/>
</dbReference>
<dbReference type="Gene3D" id="1.10.510.10">
    <property type="entry name" value="Transferase(Phosphotransferase) domain 1"/>
    <property type="match status" value="1"/>
</dbReference>
<dbReference type="InterPro" id="IPR011009">
    <property type="entry name" value="Kinase-like_dom_sf"/>
</dbReference>
<evidence type="ECO:0000256" key="3">
    <source>
        <dbReference type="ARBA" id="ARBA00022679"/>
    </source>
</evidence>
<gene>
    <name evidence="10" type="ORF">GSCOC_T00024791001</name>
</gene>
<dbReference type="EMBL" id="HG739110">
    <property type="protein sequence ID" value="CDP07512.1"/>
    <property type="molecule type" value="Genomic_DNA"/>
</dbReference>
<evidence type="ECO:0000256" key="1">
    <source>
        <dbReference type="ARBA" id="ARBA00012513"/>
    </source>
</evidence>
<dbReference type="InParanoid" id="A0A068UGV9"/>
<proteinExistence type="predicted"/>
<evidence type="ECO:0000256" key="8">
    <source>
        <dbReference type="ARBA" id="ARBA00048679"/>
    </source>
</evidence>